<dbReference type="EMBL" id="LGRX02025337">
    <property type="protein sequence ID" value="KAK3252578.1"/>
    <property type="molecule type" value="Genomic_DNA"/>
</dbReference>
<proteinExistence type="predicted"/>
<keyword evidence="1" id="KW-0812">Transmembrane</keyword>
<keyword evidence="2" id="KW-0732">Signal</keyword>
<reference evidence="3 4" key="1">
    <citation type="journal article" date="2015" name="Genome Biol. Evol.">
        <title>Comparative Genomics of a Bacterivorous Green Alga Reveals Evolutionary Causalities and Consequences of Phago-Mixotrophic Mode of Nutrition.</title>
        <authorList>
            <person name="Burns J.A."/>
            <person name="Paasch A."/>
            <person name="Narechania A."/>
            <person name="Kim E."/>
        </authorList>
    </citation>
    <scope>NUCLEOTIDE SEQUENCE [LARGE SCALE GENOMIC DNA]</scope>
    <source>
        <strain evidence="3 4">PLY_AMNH</strain>
    </source>
</reference>
<feature type="transmembrane region" description="Helical" evidence="1">
    <location>
        <begin position="156"/>
        <end position="176"/>
    </location>
</feature>
<accession>A0AAE0F5I3</accession>
<feature type="signal peptide" evidence="2">
    <location>
        <begin position="1"/>
        <end position="30"/>
    </location>
</feature>
<evidence type="ECO:0000256" key="2">
    <source>
        <dbReference type="SAM" id="SignalP"/>
    </source>
</evidence>
<dbReference type="Proteomes" id="UP001190700">
    <property type="component" value="Unassembled WGS sequence"/>
</dbReference>
<evidence type="ECO:0000313" key="3">
    <source>
        <dbReference type="EMBL" id="KAK3252578.1"/>
    </source>
</evidence>
<comment type="caution">
    <text evidence="3">The sequence shown here is derived from an EMBL/GenBank/DDBJ whole genome shotgun (WGS) entry which is preliminary data.</text>
</comment>
<keyword evidence="1" id="KW-1133">Transmembrane helix</keyword>
<evidence type="ECO:0008006" key="5">
    <source>
        <dbReference type="Google" id="ProtNLM"/>
    </source>
</evidence>
<dbReference type="AlphaFoldDB" id="A0AAE0F5I3"/>
<protein>
    <recommendedName>
        <fullName evidence="5">EGF-like domain-containing protein</fullName>
    </recommendedName>
</protein>
<keyword evidence="4" id="KW-1185">Reference proteome</keyword>
<feature type="chain" id="PRO_5041939140" description="EGF-like domain-containing protein" evidence="2">
    <location>
        <begin position="31"/>
        <end position="180"/>
    </location>
</feature>
<organism evidence="3 4">
    <name type="scientific">Cymbomonas tetramitiformis</name>
    <dbReference type="NCBI Taxonomy" id="36881"/>
    <lineage>
        <taxon>Eukaryota</taxon>
        <taxon>Viridiplantae</taxon>
        <taxon>Chlorophyta</taxon>
        <taxon>Pyramimonadophyceae</taxon>
        <taxon>Pyramimonadales</taxon>
        <taxon>Pyramimonadaceae</taxon>
        <taxon>Cymbomonas</taxon>
    </lineage>
</organism>
<name>A0AAE0F5I3_9CHLO</name>
<evidence type="ECO:0000313" key="4">
    <source>
        <dbReference type="Proteomes" id="UP001190700"/>
    </source>
</evidence>
<evidence type="ECO:0000256" key="1">
    <source>
        <dbReference type="SAM" id="Phobius"/>
    </source>
</evidence>
<sequence>MPLSGDIPPALCATWRTTITCFTLLQIASGQPTHCSWTSCFSSRCPSGTLEKSTQPCGYFLPQRRLCCDRAQEAMQRWAQGAAQAEAGGEDACFNRCPEHALCVASTLRCECDPGWEWTNGQCTRPSRLSERKESFQNRRIGQPDDATNSGSSGGMLMWFISVASILQIGLLVLLCTQRR</sequence>
<keyword evidence="1" id="KW-0472">Membrane</keyword>
<gene>
    <name evidence="3" type="ORF">CYMTET_38132</name>
</gene>